<dbReference type="Gene3D" id="3.40.50.300">
    <property type="entry name" value="P-loop containing nucleotide triphosphate hydrolases"/>
    <property type="match status" value="1"/>
</dbReference>
<dbReference type="HOGENOM" id="CLU_1334714_0_0_1"/>
<reference evidence="2" key="2">
    <citation type="submission" date="2015-01" db="EMBL/GenBank/DDBJ databases">
        <title>Evolutionary Origins and Diversification of the Mycorrhizal Mutualists.</title>
        <authorList>
            <consortium name="DOE Joint Genome Institute"/>
            <consortium name="Mycorrhizal Genomics Consortium"/>
            <person name="Kohler A."/>
            <person name="Kuo A."/>
            <person name="Nagy L.G."/>
            <person name="Floudas D."/>
            <person name="Copeland A."/>
            <person name="Barry K.W."/>
            <person name="Cichocki N."/>
            <person name="Veneault-Fourrey C."/>
            <person name="LaButti K."/>
            <person name="Lindquist E.A."/>
            <person name="Lipzen A."/>
            <person name="Lundell T."/>
            <person name="Morin E."/>
            <person name="Murat C."/>
            <person name="Riley R."/>
            <person name="Ohm R."/>
            <person name="Sun H."/>
            <person name="Tunlid A."/>
            <person name="Henrissat B."/>
            <person name="Grigoriev I.V."/>
            <person name="Hibbett D.S."/>
            <person name="Martin F."/>
        </authorList>
    </citation>
    <scope>NUCLEOTIDE SEQUENCE [LARGE SCALE GENOMIC DNA]</scope>
    <source>
        <strain evidence="2">Marx 270</strain>
    </source>
</reference>
<organism evidence="1 2">
    <name type="scientific">Pisolithus tinctorius Marx 270</name>
    <dbReference type="NCBI Taxonomy" id="870435"/>
    <lineage>
        <taxon>Eukaryota</taxon>
        <taxon>Fungi</taxon>
        <taxon>Dikarya</taxon>
        <taxon>Basidiomycota</taxon>
        <taxon>Agaricomycotina</taxon>
        <taxon>Agaricomycetes</taxon>
        <taxon>Agaricomycetidae</taxon>
        <taxon>Boletales</taxon>
        <taxon>Sclerodermatineae</taxon>
        <taxon>Pisolithaceae</taxon>
        <taxon>Pisolithus</taxon>
    </lineage>
</organism>
<feature type="non-terminal residue" evidence="1">
    <location>
        <position position="1"/>
    </location>
</feature>
<dbReference type="EMBL" id="KN831973">
    <property type="protein sequence ID" value="KIO03914.1"/>
    <property type="molecule type" value="Genomic_DNA"/>
</dbReference>
<dbReference type="STRING" id="870435.A0A0C3P8U8"/>
<dbReference type="AlphaFoldDB" id="A0A0C3P8U8"/>
<protein>
    <recommendedName>
        <fullName evidence="3">DNA helicase</fullName>
    </recommendedName>
</protein>
<feature type="non-terminal residue" evidence="1">
    <location>
        <position position="206"/>
    </location>
</feature>
<proteinExistence type="predicted"/>
<dbReference type="OrthoDB" id="432234at2759"/>
<gene>
    <name evidence="1" type="ORF">M404DRAFT_67682</name>
</gene>
<dbReference type="InterPro" id="IPR027417">
    <property type="entry name" value="P-loop_NTPase"/>
</dbReference>
<dbReference type="Proteomes" id="UP000054217">
    <property type="component" value="Unassembled WGS sequence"/>
</dbReference>
<reference evidence="1 2" key="1">
    <citation type="submission" date="2014-04" db="EMBL/GenBank/DDBJ databases">
        <authorList>
            <consortium name="DOE Joint Genome Institute"/>
            <person name="Kuo A."/>
            <person name="Kohler A."/>
            <person name="Costa M.D."/>
            <person name="Nagy L.G."/>
            <person name="Floudas D."/>
            <person name="Copeland A."/>
            <person name="Barry K.W."/>
            <person name="Cichocki N."/>
            <person name="Veneault-Fourrey C."/>
            <person name="LaButti K."/>
            <person name="Lindquist E.A."/>
            <person name="Lipzen A."/>
            <person name="Lundell T."/>
            <person name="Morin E."/>
            <person name="Murat C."/>
            <person name="Sun H."/>
            <person name="Tunlid A."/>
            <person name="Henrissat B."/>
            <person name="Grigoriev I.V."/>
            <person name="Hibbett D.S."/>
            <person name="Martin F."/>
            <person name="Nordberg H.P."/>
            <person name="Cantor M.N."/>
            <person name="Hua S.X."/>
        </authorList>
    </citation>
    <scope>NUCLEOTIDE SEQUENCE [LARGE SCALE GENOMIC DNA]</scope>
    <source>
        <strain evidence="1 2">Marx 270</strain>
    </source>
</reference>
<keyword evidence="2" id="KW-1185">Reference proteome</keyword>
<sequence>LISLINTFIVPVLIGDSIPLPWRLDSCMEEFCRTMLLLFWLWHKPSDLLQSYTSWTEAFDTYQFSETSSHLISNFIIKLECKDAKDTECNDYNSKSLHAKASTTFHLPNSSEVDVELLREALILDMDLDLALDANVQSLALLDEVLMVSAELLSNITNRISLTKAGECTKKDLPFRGINVIFAGDMAQLCPVNGTALYSHTVINNL</sequence>
<evidence type="ECO:0000313" key="2">
    <source>
        <dbReference type="Proteomes" id="UP000054217"/>
    </source>
</evidence>
<evidence type="ECO:0000313" key="1">
    <source>
        <dbReference type="EMBL" id="KIO03914.1"/>
    </source>
</evidence>
<accession>A0A0C3P8U8</accession>
<name>A0A0C3P8U8_PISTI</name>
<dbReference type="InParanoid" id="A0A0C3P8U8"/>
<evidence type="ECO:0008006" key="3">
    <source>
        <dbReference type="Google" id="ProtNLM"/>
    </source>
</evidence>